<protein>
    <recommendedName>
        <fullName evidence="5">Phosphoglyceromutase</fullName>
    </recommendedName>
</protein>
<evidence type="ECO:0000256" key="2">
    <source>
        <dbReference type="SAM" id="SignalP"/>
    </source>
</evidence>
<evidence type="ECO:0000256" key="1">
    <source>
        <dbReference type="SAM" id="Phobius"/>
    </source>
</evidence>
<feature type="transmembrane region" description="Helical" evidence="1">
    <location>
        <begin position="411"/>
        <end position="429"/>
    </location>
</feature>
<accession>A0A117KWA0</accession>
<dbReference type="AlphaFoldDB" id="A0A117KWA0"/>
<feature type="transmembrane region" description="Helical" evidence="1">
    <location>
        <begin position="553"/>
        <end position="572"/>
    </location>
</feature>
<feature type="transmembrane region" description="Helical" evidence="1">
    <location>
        <begin position="701"/>
        <end position="719"/>
    </location>
</feature>
<organism evidence="3 4">
    <name type="scientific">Caldanaerobacter subterraneus</name>
    <dbReference type="NCBI Taxonomy" id="911092"/>
    <lineage>
        <taxon>Bacteria</taxon>
        <taxon>Bacillati</taxon>
        <taxon>Bacillota</taxon>
        <taxon>Clostridia</taxon>
        <taxon>Thermoanaerobacterales</taxon>
        <taxon>Thermoanaerobacteraceae</taxon>
        <taxon>Caldanaerobacter</taxon>
    </lineage>
</organism>
<keyword evidence="1" id="KW-0472">Membrane</keyword>
<keyword evidence="2" id="KW-0732">Signal</keyword>
<dbReference type="Gene3D" id="3.40.720.10">
    <property type="entry name" value="Alkaline Phosphatase, subunit A"/>
    <property type="match status" value="1"/>
</dbReference>
<evidence type="ECO:0000313" key="3">
    <source>
        <dbReference type="EMBL" id="HBT50345.1"/>
    </source>
</evidence>
<keyword evidence="1" id="KW-0812">Transmembrane</keyword>
<feature type="transmembrane region" description="Helical" evidence="1">
    <location>
        <begin position="584"/>
        <end position="601"/>
    </location>
</feature>
<dbReference type="RefSeq" id="WP_278429573.1">
    <property type="nucleotide sequence ID" value="NZ_DOLB01000165.1"/>
</dbReference>
<evidence type="ECO:0000313" key="4">
    <source>
        <dbReference type="Proteomes" id="UP000264445"/>
    </source>
</evidence>
<feature type="transmembrane region" description="Helical" evidence="1">
    <location>
        <begin position="379"/>
        <end position="402"/>
    </location>
</feature>
<comment type="caution">
    <text evidence="3">The sequence shown here is derived from an EMBL/GenBank/DDBJ whole genome shotgun (WGS) entry which is preliminary data.</text>
</comment>
<feature type="chain" id="PRO_5030020409" description="Phosphoglyceromutase" evidence="2">
    <location>
        <begin position="27"/>
        <end position="725"/>
    </location>
</feature>
<sequence>MRVIRKALIAAFVLSLSFQFFMPSSAYGFDSKKVIIFIVDRVNLNDYLSNDLPTIRYLMENGTYGLMTVNSDGAKTPENVYMTLGCGTRAVGSEKAFLNFNASELVYGESAASVFKRNTGLKPQFYNIVNLDIAQIERNNLLRNHIVIPGAMGSLLENTGRKIAVLGNEGNTIEPKRYAPLIFMNEKGIVEFGDVSDSVLKRDVMSPFGVSTDYEFLYQKYLELKDKMDLIAFQLGDTLRANDYQRFAMDRINEKYRKKALREADSFIERVIKEGDSNTLYIVLTPLPPSKDMSLKSYLTPFILFGPGFTEGYAISDTTKRTGIVTNTDFMPTILKYLGIPIPAYVTGHPVYNSGVKGSPQELLRESEKLVFNYSSRPLFLKAYGIFQIGTFILIGFAAFLLKKYSHYSKYLLFFMSAMPLSFLLLPLFNCYTFMKAVFFLLVISVVLVFTLGKIVQYGYSFYFWISLATASVLMVDLATGQHLLKNSLLSYDVIAGARFYGIGNEYMGVLIGATFCFTAFLFEKFSKKTALFLAFFIYGLVLFFIASPALGAKVGGAITGFVAFGISILLLSDKRIDAKKISFIAVSILMLLAVLFYVDYLKPLSQQTHMGQTFALVKSHGFKALFQIFERKLLMNYKLIKYSIWSRVLLALSAILIFLFFAVREVFIEVLKEHPYVFKGGISTLVGVLMALAFNDSGVIAASTMSVFFGPLFLHLVIDKLKRG</sequence>
<proteinExistence type="predicted"/>
<dbReference type="EMBL" id="DOLB01000165">
    <property type="protein sequence ID" value="HBT50345.1"/>
    <property type="molecule type" value="Genomic_DNA"/>
</dbReference>
<dbReference type="SUPFAM" id="SSF53649">
    <property type="entry name" value="Alkaline phosphatase-like"/>
    <property type="match status" value="1"/>
</dbReference>
<dbReference type="Proteomes" id="UP000264445">
    <property type="component" value="Unassembled WGS sequence"/>
</dbReference>
<feature type="transmembrane region" description="Helical" evidence="1">
    <location>
        <begin position="645"/>
        <end position="665"/>
    </location>
</feature>
<dbReference type="InterPro" id="IPR017850">
    <property type="entry name" value="Alkaline_phosphatase_core_sf"/>
</dbReference>
<keyword evidence="1" id="KW-1133">Transmembrane helix</keyword>
<feature type="transmembrane region" description="Helical" evidence="1">
    <location>
        <begin position="677"/>
        <end position="695"/>
    </location>
</feature>
<evidence type="ECO:0008006" key="5">
    <source>
        <dbReference type="Google" id="ProtNLM"/>
    </source>
</evidence>
<gene>
    <name evidence="3" type="ORF">DEA61_11350</name>
</gene>
<feature type="transmembrane region" description="Helical" evidence="1">
    <location>
        <begin position="460"/>
        <end position="480"/>
    </location>
</feature>
<reference evidence="3 4" key="1">
    <citation type="journal article" date="2018" name="Nat. Biotechnol.">
        <title>A standardized bacterial taxonomy based on genome phylogeny substantially revises the tree of life.</title>
        <authorList>
            <person name="Parks D.H."/>
            <person name="Chuvochina M."/>
            <person name="Waite D.W."/>
            <person name="Rinke C."/>
            <person name="Skarshewski A."/>
            <person name="Chaumeil P.A."/>
            <person name="Hugenholtz P."/>
        </authorList>
    </citation>
    <scope>NUCLEOTIDE SEQUENCE [LARGE SCALE GENOMIC DNA]</scope>
    <source>
        <strain evidence="3">UBA12544</strain>
    </source>
</reference>
<feature type="transmembrane region" description="Helical" evidence="1">
    <location>
        <begin position="435"/>
        <end position="453"/>
    </location>
</feature>
<feature type="transmembrane region" description="Helical" evidence="1">
    <location>
        <begin position="500"/>
        <end position="523"/>
    </location>
</feature>
<name>A0A117KWA0_9THEO</name>
<feature type="signal peptide" evidence="2">
    <location>
        <begin position="1"/>
        <end position="26"/>
    </location>
</feature>
<feature type="transmembrane region" description="Helical" evidence="1">
    <location>
        <begin position="530"/>
        <end position="547"/>
    </location>
</feature>